<sequence>MAGTGGPRPVLVAALKVLSEASEEAIMDSLAEFRVSHRARLAALFGQSVAEGLGAYRLQLEQATYDPAVLASALFGELPDDGPLRDDLPSWSEDPHAADARQDAAEEELSGAQVTQTTPDDYVDTIPSEVYGYPSDEPQAACAADTGGVFGGVAAVPAPSAEFGGKQAGQNKAPPPPLPVEAAAPSASGSGQTPPKANLATTAGTADPVSKKNTQKRPPAFPPATSTAASSTPSKPPGQPVRETQKEVQFPFEEQRYWAEDPSSSGPPQQKRKPSAFLPTCQAPRESRWLTWTRLSAKRGFPNLPVTRESLFAIGALLKAGGYRSSAQYVSVAKQKHREAGFTWGPDLDEARAQCLRSVNRGLGPATPKLDLRIENANDRFASLLQQAYLELKVSFDDRIQFAAQACIAACWFMLRGIELANVQARDVVFNRQAGCRDTTPPELFGTAFQKCSVASKFQVIMLARACAFILQQDSIKLAVEKALQGTQLLVHNPRDVESGTDSEGSEEPHDAARVEINGSTVKKSDDERLILEAATKNYWSEYVKEFESVTLLGTFTKAFRQVPEPQKLVTMLDAIEAIKWALMFARWCDEHDVRAFFDKAFLHVTLQMRASKSFSEASAEVRTKGDFGQKGDHKGRAEDTTHSAQSSASSVRFVRLVRPYDPGKDLSSRPTLTSASTQSATLDLANTPTLRDPSPAPRSWLYVNWAYTQFSFGLGLQLFYTRSVRNSPPGLQGQEGCKFRQWCQWLSTFRKALQRQHVFLVENVLPSAEVHRELDKLVGHNSFVVDAASWGVVSRPRLWWSNVLSPPALDCAQPPVVLAGLARWRRYNRCWQLVPSSNLFPRQNAAECPTAVFHPDVVAGRSVFPCLTTPAPSEKGRDPPQKRRRTESPETLRRWAAASRQYPPYQYRTRALVTIQGRITTPDAETRETASQLKGQVQDVRSGIQWDPREAEPLQLVGPTENPFEHWALKDLQDEQEAWLQSAPDHVRLVYKQGGDQFVLQPLVVLHLLRLFEFPGLQDLADELQFGFKVLGPLPPGTHWDVRQDAKYSRPLTKSQFTSVNDGEHKNALAQEQGGSEHTPAMLAEIDKEMLKTRFKGPFVPDTVAESPAAFGSRAFPVVQQDKVRRADDWRRSGHNSTVFVLDSQPYAGTQTVLTSVQAAADFGQPVLAALDHDGAYRALPVRDPDECFVFVPSEKGPEVYQHLVLPFGGTGSVWAYLRIADVICLITLVLAYIPASHFVDDFYFSEPDKTADSAFECFCLLQSLLGFTMKESKAQKPCSKSTLLGVLWEILQQTVAAGPSQGRLEKLQSLLEKILSDDSLTREEAAHLAGKLNFVCSWVFGGAGKALLKCIYTRQHSPFPQKKLNEPLSAALRNLLALLPSLKPREFPLQRGVNTSRPHVLYADAFVTLAGCFQSAAKWLKQTTPLQVLRGSVNGLGAVLFANSGQKWAYRATVPRHLLARAASTKAFIFWLEAIGQIVSIAAAARVLSGDVLCFVDNVASEHALKKGYSKDPLLTNLLGEWEISDSLGCSRLYPDFDNIWDLLFEMTKRPVDPKSDLFGEMVNLLA</sequence>
<evidence type="ECO:0000313" key="2">
    <source>
        <dbReference type="EMBL" id="CAE7405213.1"/>
    </source>
</evidence>
<feature type="region of interest" description="Disordered" evidence="1">
    <location>
        <begin position="258"/>
        <end position="280"/>
    </location>
</feature>
<dbReference type="InterPro" id="IPR043502">
    <property type="entry name" value="DNA/RNA_pol_sf"/>
</dbReference>
<feature type="non-terminal residue" evidence="2">
    <location>
        <position position="1569"/>
    </location>
</feature>
<dbReference type="EMBL" id="CAJNJA010017658">
    <property type="protein sequence ID" value="CAE7405213.1"/>
    <property type="molecule type" value="Genomic_DNA"/>
</dbReference>
<name>A0A812QUP0_9DINO</name>
<feature type="compositionally biased region" description="Low complexity" evidence="1">
    <location>
        <begin position="223"/>
        <end position="233"/>
    </location>
</feature>
<feature type="compositionally biased region" description="Basic and acidic residues" evidence="1">
    <location>
        <begin position="623"/>
        <end position="642"/>
    </location>
</feature>
<dbReference type="Proteomes" id="UP000601435">
    <property type="component" value="Unassembled WGS sequence"/>
</dbReference>
<reference evidence="2" key="1">
    <citation type="submission" date="2021-02" db="EMBL/GenBank/DDBJ databases">
        <authorList>
            <person name="Dougan E. K."/>
            <person name="Rhodes N."/>
            <person name="Thang M."/>
            <person name="Chan C."/>
        </authorList>
    </citation>
    <scope>NUCLEOTIDE SEQUENCE</scope>
</reference>
<dbReference type="PANTHER" id="PTHR33050">
    <property type="entry name" value="REVERSE TRANSCRIPTASE DOMAIN-CONTAINING PROTEIN"/>
    <property type="match status" value="1"/>
</dbReference>
<gene>
    <name evidence="2" type="ORF">SNEC2469_LOCUS11114</name>
</gene>
<accession>A0A812QUP0</accession>
<evidence type="ECO:0000256" key="1">
    <source>
        <dbReference type="SAM" id="MobiDB-lite"/>
    </source>
</evidence>
<feature type="compositionally biased region" description="Basic and acidic residues" evidence="1">
    <location>
        <begin position="82"/>
        <end position="104"/>
    </location>
</feature>
<organism evidence="2 3">
    <name type="scientific">Symbiodinium necroappetens</name>
    <dbReference type="NCBI Taxonomy" id="1628268"/>
    <lineage>
        <taxon>Eukaryota</taxon>
        <taxon>Sar</taxon>
        <taxon>Alveolata</taxon>
        <taxon>Dinophyceae</taxon>
        <taxon>Suessiales</taxon>
        <taxon>Symbiodiniaceae</taxon>
        <taxon>Symbiodinium</taxon>
    </lineage>
</organism>
<feature type="compositionally biased region" description="Polar residues" evidence="1">
    <location>
        <begin position="188"/>
        <end position="204"/>
    </location>
</feature>
<dbReference type="PANTHER" id="PTHR33050:SF7">
    <property type="entry name" value="RIBONUCLEASE H"/>
    <property type="match status" value="1"/>
</dbReference>
<comment type="caution">
    <text evidence="2">The sequence shown here is derived from an EMBL/GenBank/DDBJ whole genome shotgun (WGS) entry which is preliminary data.</text>
</comment>
<feature type="region of interest" description="Disordered" evidence="1">
    <location>
        <begin position="662"/>
        <end position="690"/>
    </location>
</feature>
<dbReference type="InterPro" id="IPR052055">
    <property type="entry name" value="Hepadnavirus_pol/RT"/>
</dbReference>
<protein>
    <submittedName>
        <fullName evidence="2">Uncharacterized protein</fullName>
    </submittedName>
</protein>
<feature type="compositionally biased region" description="Basic and acidic residues" evidence="1">
    <location>
        <begin position="875"/>
        <end position="893"/>
    </location>
</feature>
<feature type="compositionally biased region" description="Low complexity" evidence="1">
    <location>
        <begin position="672"/>
        <end position="686"/>
    </location>
</feature>
<evidence type="ECO:0000313" key="3">
    <source>
        <dbReference type="Proteomes" id="UP000601435"/>
    </source>
</evidence>
<feature type="region of interest" description="Disordered" evidence="1">
    <location>
        <begin position="161"/>
        <end position="245"/>
    </location>
</feature>
<keyword evidence="3" id="KW-1185">Reference proteome</keyword>
<proteinExistence type="predicted"/>
<feature type="region of interest" description="Disordered" evidence="1">
    <location>
        <begin position="869"/>
        <end position="893"/>
    </location>
</feature>
<dbReference type="SUPFAM" id="SSF56672">
    <property type="entry name" value="DNA/RNA polymerases"/>
    <property type="match status" value="1"/>
</dbReference>
<feature type="region of interest" description="Disordered" evidence="1">
    <location>
        <begin position="81"/>
        <end position="139"/>
    </location>
</feature>
<feature type="region of interest" description="Disordered" evidence="1">
    <location>
        <begin position="623"/>
        <end position="650"/>
    </location>
</feature>